<sequence length="300" mass="32414">MNAQAMDNLQKKVLVMGSAILDVVIMLSALPKSGGDESARPGERMVGGCAYNVANILKRLQTPYDLMVPVGSGVYAEQIQAQLQKDGHGVLVHDPSGDNGWCLSLVEQDGERTFITVSGIESTWKEQWFDHVNVADYDYIYLSGYSFEGESADVILRALQKKKPGARVIFDPSPRASDLNTERLEELYALNPLIHCNRSELQALTGEKDVEKGARRLQKKTREAVVVTLGGEGAFYLENEEAGQVSGSPVTPVDTIGAGDAHTGGFIAALVQGRSLKDACILGNQMAHRIIQVQGGTLPS</sequence>
<dbReference type="Proteomes" id="UP001597282">
    <property type="component" value="Unassembled WGS sequence"/>
</dbReference>
<evidence type="ECO:0000313" key="7">
    <source>
        <dbReference type="EMBL" id="MFD1428455.1"/>
    </source>
</evidence>
<dbReference type="InterPro" id="IPR029056">
    <property type="entry name" value="Ribokinase-like"/>
</dbReference>
<keyword evidence="5" id="KW-0472">Membrane</keyword>
<dbReference type="PRINTS" id="PR00990">
    <property type="entry name" value="RIBOKINASE"/>
</dbReference>
<dbReference type="PANTHER" id="PTHR10584:SF166">
    <property type="entry name" value="RIBOKINASE"/>
    <property type="match status" value="1"/>
</dbReference>
<accession>A0ABW4CCF6</accession>
<keyword evidence="5" id="KW-1133">Transmembrane helix</keyword>
<proteinExistence type="inferred from homology"/>
<dbReference type="GO" id="GO:0016301">
    <property type="term" value="F:kinase activity"/>
    <property type="evidence" value="ECO:0007669"/>
    <property type="project" value="UniProtKB-KW"/>
</dbReference>
<protein>
    <submittedName>
        <fullName evidence="7">PfkB family carbohydrate kinase</fullName>
    </submittedName>
</protein>
<dbReference type="Gene3D" id="3.40.1190.20">
    <property type="match status" value="1"/>
</dbReference>
<dbReference type="EMBL" id="JBHTNU010000024">
    <property type="protein sequence ID" value="MFD1428455.1"/>
    <property type="molecule type" value="Genomic_DNA"/>
</dbReference>
<feature type="transmembrane region" description="Helical" evidence="5">
    <location>
        <begin position="12"/>
        <end position="30"/>
    </location>
</feature>
<dbReference type="PANTHER" id="PTHR10584">
    <property type="entry name" value="SUGAR KINASE"/>
    <property type="match status" value="1"/>
</dbReference>
<dbReference type="InterPro" id="IPR002139">
    <property type="entry name" value="Ribo/fructo_kinase"/>
</dbReference>
<keyword evidence="8" id="KW-1185">Reference proteome</keyword>
<dbReference type="RefSeq" id="WP_380167376.1">
    <property type="nucleotide sequence ID" value="NZ_JBHTNU010000024.1"/>
</dbReference>
<evidence type="ECO:0000256" key="4">
    <source>
        <dbReference type="RuleBase" id="RU003704"/>
    </source>
</evidence>
<evidence type="ECO:0000259" key="6">
    <source>
        <dbReference type="Pfam" id="PF00294"/>
    </source>
</evidence>
<evidence type="ECO:0000256" key="1">
    <source>
        <dbReference type="ARBA" id="ARBA00010688"/>
    </source>
</evidence>
<organism evidence="7 8">
    <name type="scientific">Kroppenstedtia sanguinis</name>
    <dbReference type="NCBI Taxonomy" id="1380684"/>
    <lineage>
        <taxon>Bacteria</taxon>
        <taxon>Bacillati</taxon>
        <taxon>Bacillota</taxon>
        <taxon>Bacilli</taxon>
        <taxon>Bacillales</taxon>
        <taxon>Thermoactinomycetaceae</taxon>
        <taxon>Kroppenstedtia</taxon>
    </lineage>
</organism>
<gene>
    <name evidence="7" type="ORF">ACFQ4Y_16265</name>
</gene>
<dbReference type="InterPro" id="IPR002173">
    <property type="entry name" value="Carboh/pur_kinase_PfkB_CS"/>
</dbReference>
<dbReference type="SUPFAM" id="SSF53613">
    <property type="entry name" value="Ribokinase-like"/>
    <property type="match status" value="1"/>
</dbReference>
<keyword evidence="3 4" id="KW-0418">Kinase</keyword>
<keyword evidence="5" id="KW-0812">Transmembrane</keyword>
<comment type="similarity">
    <text evidence="1 4">Belongs to the carbohydrate kinase PfkB family.</text>
</comment>
<dbReference type="PROSITE" id="PS00584">
    <property type="entry name" value="PFKB_KINASES_2"/>
    <property type="match status" value="1"/>
</dbReference>
<comment type="caution">
    <text evidence="7">The sequence shown here is derived from an EMBL/GenBank/DDBJ whole genome shotgun (WGS) entry which is preliminary data.</text>
</comment>
<feature type="domain" description="Carbohydrate kinase PfkB" evidence="6">
    <location>
        <begin position="11"/>
        <end position="298"/>
    </location>
</feature>
<keyword evidence="2 4" id="KW-0808">Transferase</keyword>
<evidence type="ECO:0000256" key="2">
    <source>
        <dbReference type="ARBA" id="ARBA00022679"/>
    </source>
</evidence>
<evidence type="ECO:0000256" key="3">
    <source>
        <dbReference type="ARBA" id="ARBA00022777"/>
    </source>
</evidence>
<dbReference type="Pfam" id="PF00294">
    <property type="entry name" value="PfkB"/>
    <property type="match status" value="1"/>
</dbReference>
<evidence type="ECO:0000256" key="5">
    <source>
        <dbReference type="SAM" id="Phobius"/>
    </source>
</evidence>
<reference evidence="8" key="1">
    <citation type="journal article" date="2019" name="Int. J. Syst. Evol. Microbiol.">
        <title>The Global Catalogue of Microorganisms (GCM) 10K type strain sequencing project: providing services to taxonomists for standard genome sequencing and annotation.</title>
        <authorList>
            <consortium name="The Broad Institute Genomics Platform"/>
            <consortium name="The Broad Institute Genome Sequencing Center for Infectious Disease"/>
            <person name="Wu L."/>
            <person name="Ma J."/>
        </authorList>
    </citation>
    <scope>NUCLEOTIDE SEQUENCE [LARGE SCALE GENOMIC DNA]</scope>
    <source>
        <strain evidence="8">S1</strain>
    </source>
</reference>
<evidence type="ECO:0000313" key="8">
    <source>
        <dbReference type="Proteomes" id="UP001597282"/>
    </source>
</evidence>
<name>A0ABW4CCF6_9BACL</name>
<dbReference type="InterPro" id="IPR011611">
    <property type="entry name" value="PfkB_dom"/>
</dbReference>